<keyword evidence="3 8" id="KW-1134">Transmembrane beta strand</keyword>
<dbReference type="PANTHER" id="PTHR30069:SF39">
    <property type="entry name" value="BLL6183 PROTEIN"/>
    <property type="match status" value="1"/>
</dbReference>
<evidence type="ECO:0000256" key="2">
    <source>
        <dbReference type="ARBA" id="ARBA00022448"/>
    </source>
</evidence>
<evidence type="ECO:0000256" key="3">
    <source>
        <dbReference type="ARBA" id="ARBA00022452"/>
    </source>
</evidence>
<dbReference type="InterPro" id="IPR036942">
    <property type="entry name" value="Beta-barrel_TonB_sf"/>
</dbReference>
<dbReference type="Proteomes" id="UP001595904">
    <property type="component" value="Unassembled WGS sequence"/>
</dbReference>
<dbReference type="PANTHER" id="PTHR30069">
    <property type="entry name" value="TONB-DEPENDENT OUTER MEMBRANE RECEPTOR"/>
    <property type="match status" value="1"/>
</dbReference>
<gene>
    <name evidence="12" type="ORF">ACFPN2_22205</name>
</gene>
<keyword evidence="6 8" id="KW-0472">Membrane</keyword>
<dbReference type="Gene3D" id="2.40.170.20">
    <property type="entry name" value="TonB-dependent receptor, beta-barrel domain"/>
    <property type="match status" value="1"/>
</dbReference>
<dbReference type="InterPro" id="IPR039426">
    <property type="entry name" value="TonB-dep_rcpt-like"/>
</dbReference>
<dbReference type="InterPro" id="IPR000531">
    <property type="entry name" value="Beta-barrel_TonB"/>
</dbReference>
<evidence type="ECO:0000256" key="7">
    <source>
        <dbReference type="ARBA" id="ARBA00023237"/>
    </source>
</evidence>
<comment type="similarity">
    <text evidence="8 9">Belongs to the TonB-dependent receptor family.</text>
</comment>
<keyword evidence="7 8" id="KW-0998">Cell outer membrane</keyword>
<dbReference type="RefSeq" id="WP_380600678.1">
    <property type="nucleotide sequence ID" value="NZ_JBHSDU010000010.1"/>
</dbReference>
<accession>A0ABV8SZN4</accession>
<organism evidence="12 13">
    <name type="scientific">Steroidobacter flavus</name>
    <dbReference type="NCBI Taxonomy" id="1842136"/>
    <lineage>
        <taxon>Bacteria</taxon>
        <taxon>Pseudomonadati</taxon>
        <taxon>Pseudomonadota</taxon>
        <taxon>Gammaproteobacteria</taxon>
        <taxon>Steroidobacterales</taxon>
        <taxon>Steroidobacteraceae</taxon>
        <taxon>Steroidobacter</taxon>
    </lineage>
</organism>
<dbReference type="SUPFAM" id="SSF56935">
    <property type="entry name" value="Porins"/>
    <property type="match status" value="1"/>
</dbReference>
<evidence type="ECO:0000256" key="1">
    <source>
        <dbReference type="ARBA" id="ARBA00004571"/>
    </source>
</evidence>
<evidence type="ECO:0000313" key="12">
    <source>
        <dbReference type="EMBL" id="MFC4311814.1"/>
    </source>
</evidence>
<comment type="subcellular location">
    <subcellularLocation>
        <location evidence="1 8">Cell outer membrane</location>
        <topology evidence="1 8">Multi-pass membrane protein</topology>
    </subcellularLocation>
</comment>
<keyword evidence="4 8" id="KW-0812">Transmembrane</keyword>
<name>A0ABV8SZN4_9GAMM</name>
<keyword evidence="5 9" id="KW-0798">TonB box</keyword>
<keyword evidence="2 8" id="KW-0813">Transport</keyword>
<reference evidence="13" key="1">
    <citation type="journal article" date="2019" name="Int. J. Syst. Evol. Microbiol.">
        <title>The Global Catalogue of Microorganisms (GCM) 10K type strain sequencing project: providing services to taxonomists for standard genome sequencing and annotation.</title>
        <authorList>
            <consortium name="The Broad Institute Genomics Platform"/>
            <consortium name="The Broad Institute Genome Sequencing Center for Infectious Disease"/>
            <person name="Wu L."/>
            <person name="Ma J."/>
        </authorList>
    </citation>
    <scope>NUCLEOTIDE SEQUENCE [LARGE SCALE GENOMIC DNA]</scope>
    <source>
        <strain evidence="13">CGMCC 1.10759</strain>
    </source>
</reference>
<evidence type="ECO:0000259" key="11">
    <source>
        <dbReference type="Pfam" id="PF07715"/>
    </source>
</evidence>
<dbReference type="EMBL" id="JBHSDU010000010">
    <property type="protein sequence ID" value="MFC4311814.1"/>
    <property type="molecule type" value="Genomic_DNA"/>
</dbReference>
<dbReference type="Pfam" id="PF00593">
    <property type="entry name" value="TonB_dep_Rec_b-barrel"/>
    <property type="match status" value="1"/>
</dbReference>
<feature type="domain" description="TonB-dependent receptor plug" evidence="11">
    <location>
        <begin position="71"/>
        <end position="183"/>
    </location>
</feature>
<keyword evidence="12" id="KW-0675">Receptor</keyword>
<sequence length="925" mass="99962">MSEQCRGGPIAVGSLPSPIAIAFVCYGVVLSEIAAAQPSDDVSSEVKPDVIVEGVRPTDAGPMPGLLLNQDQIPGNVQSLGKREIAESRALSVGELMNEKMQGVSINDYSGNPFQMDVNYRGFTASPQTGTPQGLSVFFDGIRVNEPFGDVVNWDLIPMNAIERLDVFPGSNPLFGLNTLGGALSVRTRSGFSSHGIEASGLTGSFSRQQGQLTVGANNGVLGGFAALNFFEEDGWRDHSPSQVRQFFGRADWRGRLGVITASALLADNDLIGNGLIPSELYDERRESVFTSPDETQNRLRQFALSGAYDVSEALNITAQVYRRSSDRDALHGDAYEGFDDFSFDHDAVADLTQPGRFLARNGAVQTRLVGGITSGSGVVDGTPIGLMTPTTLSQTTYGGAVQANWNLPSHKFMVGVSIDRNRAAYRMVQRLALIDASHRVYLDPSNVAPQYYAAANDVPGNDFRGTGTTRSAYFSETWSMLPSLHLTLAGRYNRTGVDSDLLVRAALDDLHELRTGSAIIDQLVNDQTRTKESFDYSSFNPQVGINWLPVPSINLYGNVSRGARVPSVVELGCAFDDTLVDIPFGNLTSRAPRSLVSPGCSLPTTLSGDPHLPQIRSDSAEAGARGTLGRRFQWNASVFRTDLQDDIYFVGVGDGKSYFDTVGKTRRQGFEVGVAGEVGMLELRLAYSYTQATFQSTFYTVSPHNSSADFNQNSQASTNLPELGAFNSLPSPTASANGGRGTYRMIRIDPGARLPGIPEHNYNGTLTLNLTPAWKIGLEATAHSSSYVRGNENNLHEPGGTDQETGLYFCSLGGGCATTGLEQTFVRRGRPFTNEGRTEGFIVFDLDTSYRIGERLVLFARISNLFDEDYFSAGRLGVNPFSPAVNGAIGPSGWNYNSSEWQNSTYVGPGAPRGIWFGFTYESR</sequence>
<dbReference type="PROSITE" id="PS52016">
    <property type="entry name" value="TONB_DEPENDENT_REC_3"/>
    <property type="match status" value="1"/>
</dbReference>
<evidence type="ECO:0000259" key="10">
    <source>
        <dbReference type="Pfam" id="PF00593"/>
    </source>
</evidence>
<feature type="domain" description="TonB-dependent receptor-like beta-barrel" evidence="10">
    <location>
        <begin position="296"/>
        <end position="866"/>
    </location>
</feature>
<evidence type="ECO:0000313" key="13">
    <source>
        <dbReference type="Proteomes" id="UP001595904"/>
    </source>
</evidence>
<evidence type="ECO:0000256" key="8">
    <source>
        <dbReference type="PROSITE-ProRule" id="PRU01360"/>
    </source>
</evidence>
<dbReference type="InterPro" id="IPR037066">
    <property type="entry name" value="Plug_dom_sf"/>
</dbReference>
<dbReference type="InterPro" id="IPR012910">
    <property type="entry name" value="Plug_dom"/>
</dbReference>
<evidence type="ECO:0000256" key="4">
    <source>
        <dbReference type="ARBA" id="ARBA00022692"/>
    </source>
</evidence>
<keyword evidence="13" id="KW-1185">Reference proteome</keyword>
<evidence type="ECO:0000256" key="5">
    <source>
        <dbReference type="ARBA" id="ARBA00023077"/>
    </source>
</evidence>
<evidence type="ECO:0000256" key="9">
    <source>
        <dbReference type="RuleBase" id="RU003357"/>
    </source>
</evidence>
<dbReference type="Pfam" id="PF07715">
    <property type="entry name" value="Plug"/>
    <property type="match status" value="1"/>
</dbReference>
<protein>
    <submittedName>
        <fullName evidence="12">TonB-dependent receptor</fullName>
    </submittedName>
</protein>
<comment type="caution">
    <text evidence="12">The sequence shown here is derived from an EMBL/GenBank/DDBJ whole genome shotgun (WGS) entry which is preliminary data.</text>
</comment>
<evidence type="ECO:0000256" key="6">
    <source>
        <dbReference type="ARBA" id="ARBA00023136"/>
    </source>
</evidence>
<dbReference type="Gene3D" id="2.170.130.10">
    <property type="entry name" value="TonB-dependent receptor, plug domain"/>
    <property type="match status" value="1"/>
</dbReference>
<proteinExistence type="inferred from homology"/>